<keyword evidence="2" id="KW-1185">Reference proteome</keyword>
<evidence type="ECO:0000313" key="1">
    <source>
        <dbReference type="EMBL" id="VEN51089.1"/>
    </source>
</evidence>
<protein>
    <submittedName>
        <fullName evidence="1">Uncharacterized protein</fullName>
    </submittedName>
</protein>
<dbReference type="GO" id="GO:0061462">
    <property type="term" value="P:protein localization to lysosome"/>
    <property type="evidence" value="ECO:0007669"/>
    <property type="project" value="TreeGrafter"/>
</dbReference>
<dbReference type="SUPFAM" id="SSF158548">
    <property type="entry name" value="FLJ32549 domain-like"/>
    <property type="match status" value="1"/>
</dbReference>
<reference evidence="1 2" key="1">
    <citation type="submission" date="2019-01" db="EMBL/GenBank/DDBJ databases">
        <authorList>
            <person name="Sayadi A."/>
        </authorList>
    </citation>
    <scope>NUCLEOTIDE SEQUENCE [LARGE SCALE GENOMIC DNA]</scope>
</reference>
<accession>A0A653CTS2</accession>
<dbReference type="InterPro" id="IPR018544">
    <property type="entry name" value="KICS_2"/>
</dbReference>
<dbReference type="Proteomes" id="UP000410492">
    <property type="component" value="Unassembled WGS sequence"/>
</dbReference>
<dbReference type="GO" id="GO:0034198">
    <property type="term" value="P:cellular response to amino acid starvation"/>
    <property type="evidence" value="ECO:0007669"/>
    <property type="project" value="TreeGrafter"/>
</dbReference>
<dbReference type="PANTHER" id="PTHR31581:SF1">
    <property type="entry name" value="KICSTOR SUBUNIT 2"/>
    <property type="match status" value="1"/>
</dbReference>
<dbReference type="PANTHER" id="PTHR31581">
    <property type="entry name" value="KICSTOR COMPLEX PROTEIN C12ORF66"/>
    <property type="match status" value="1"/>
</dbReference>
<evidence type="ECO:0000313" key="2">
    <source>
        <dbReference type="Proteomes" id="UP000410492"/>
    </source>
</evidence>
<dbReference type="SUPFAM" id="SSF160651">
    <property type="entry name" value="FLJ32549 C-terminal domain-like"/>
    <property type="match status" value="1"/>
</dbReference>
<sequence length="405" mass="47793">MEKDDEFLHIYWSHVSQLCYEKAKEHVEKEKEPKSSPTLWMAFLNLLQQLALAEKNYMDIGFLQTKHKSFLRKDNSLRTIYEALKNDFKKVEDNCRGSILERRVQKWCRNIVQYIAGRVNLIDLYEKIYNLSINKQLHFNDIDSSIETVINRNRDGFTDISLTPARAVFSLECEILQQLFKTLIDLQRLQFLPSLALIHGAHTRLAAWESKMQSRESWKLGIVFKNSPLPVLFQWLQKLKGTVLSKFSLYFHDTLAQQTTPSDMRHLCAKLHYDHYQKMVTFQRKYDASYVIILSDNQVCYDTRDYDSFPIIVSYPPRSPNQLEIILRMISDISQELSVDKIIYKFSTQEQCTYVLSTIEQNIYLVILFENKKSEKDSFINHFAMELCQNLRCEKVFASLKNQTK</sequence>
<name>A0A653CTS2_CALMS</name>
<dbReference type="OrthoDB" id="18134at2759"/>
<organism evidence="1 2">
    <name type="scientific">Callosobruchus maculatus</name>
    <name type="common">Southern cowpea weevil</name>
    <name type="synonym">Pulse bruchid</name>
    <dbReference type="NCBI Taxonomy" id="64391"/>
    <lineage>
        <taxon>Eukaryota</taxon>
        <taxon>Metazoa</taxon>
        <taxon>Ecdysozoa</taxon>
        <taxon>Arthropoda</taxon>
        <taxon>Hexapoda</taxon>
        <taxon>Insecta</taxon>
        <taxon>Pterygota</taxon>
        <taxon>Neoptera</taxon>
        <taxon>Endopterygota</taxon>
        <taxon>Coleoptera</taxon>
        <taxon>Polyphaga</taxon>
        <taxon>Cucujiformia</taxon>
        <taxon>Chrysomeloidea</taxon>
        <taxon>Chrysomelidae</taxon>
        <taxon>Bruchinae</taxon>
        <taxon>Bruchini</taxon>
        <taxon>Callosobruchus</taxon>
    </lineage>
</organism>
<dbReference type="EMBL" id="CAACVG010008790">
    <property type="protein sequence ID" value="VEN51089.1"/>
    <property type="molecule type" value="Genomic_DNA"/>
</dbReference>
<gene>
    <name evidence="1" type="ORF">CALMAC_LOCUS11651</name>
</gene>
<proteinExistence type="predicted"/>
<dbReference type="GO" id="GO:1904262">
    <property type="term" value="P:negative regulation of TORC1 signaling"/>
    <property type="evidence" value="ECO:0007669"/>
    <property type="project" value="TreeGrafter"/>
</dbReference>
<dbReference type="Gene3D" id="1.10.3450.30">
    <property type="match status" value="1"/>
</dbReference>
<dbReference type="AlphaFoldDB" id="A0A653CTS2"/>
<dbReference type="GO" id="GO:0042149">
    <property type="term" value="P:cellular response to glucose starvation"/>
    <property type="evidence" value="ECO:0007669"/>
    <property type="project" value="TreeGrafter"/>
</dbReference>
<dbReference type="InterPro" id="IPR038060">
    <property type="entry name" value="C12orf66-like_central_sf"/>
</dbReference>
<dbReference type="Pfam" id="PF09404">
    <property type="entry name" value="C12orf66_like"/>
    <property type="match status" value="1"/>
</dbReference>